<dbReference type="AlphaFoldDB" id="A0A4U7BA58"/>
<name>A0A4U7BA58_9PEZI</name>
<dbReference type="Pfam" id="PF04082">
    <property type="entry name" value="Fungal_trans"/>
    <property type="match status" value="1"/>
</dbReference>
<evidence type="ECO:0000256" key="1">
    <source>
        <dbReference type="ARBA" id="ARBA00023015"/>
    </source>
</evidence>
<reference evidence="6 7" key="1">
    <citation type="submission" date="2018-02" db="EMBL/GenBank/DDBJ databases">
        <title>Draft genome sequences of Elsinoe sp., causing black scab on jojoba.</title>
        <authorList>
            <person name="Stodart B."/>
            <person name="Jeffress S."/>
            <person name="Ash G."/>
            <person name="Arun Chinnappa K."/>
        </authorList>
    </citation>
    <scope>NUCLEOTIDE SEQUENCE [LARGE SCALE GENOMIC DNA]</scope>
    <source>
        <strain evidence="6 7">Hillstone_2</strain>
    </source>
</reference>
<proteinExistence type="predicted"/>
<dbReference type="GO" id="GO:0000435">
    <property type="term" value="P:positive regulation of transcription from RNA polymerase II promoter by galactose"/>
    <property type="evidence" value="ECO:0007669"/>
    <property type="project" value="TreeGrafter"/>
</dbReference>
<evidence type="ECO:0000256" key="3">
    <source>
        <dbReference type="ARBA" id="ARBA00023163"/>
    </source>
</evidence>
<dbReference type="PANTHER" id="PTHR47424">
    <property type="entry name" value="REGULATORY PROTEIN GAL4"/>
    <property type="match status" value="1"/>
</dbReference>
<organism evidence="6 7">
    <name type="scientific">Elsinoe australis</name>
    <dbReference type="NCBI Taxonomy" id="40998"/>
    <lineage>
        <taxon>Eukaryota</taxon>
        <taxon>Fungi</taxon>
        <taxon>Dikarya</taxon>
        <taxon>Ascomycota</taxon>
        <taxon>Pezizomycotina</taxon>
        <taxon>Dothideomycetes</taxon>
        <taxon>Dothideomycetidae</taxon>
        <taxon>Myriangiales</taxon>
        <taxon>Elsinoaceae</taxon>
        <taxon>Elsinoe</taxon>
    </lineage>
</organism>
<protein>
    <submittedName>
        <fullName evidence="6">Fungal specific transcription factor domain-containing protein 9</fullName>
    </submittedName>
</protein>
<dbReference type="CDD" id="cd12148">
    <property type="entry name" value="fungal_TF_MHR"/>
    <property type="match status" value="1"/>
</dbReference>
<accession>A0A4U7BA58</accession>
<comment type="caution">
    <text evidence="6">The sequence shown here is derived from an EMBL/GenBank/DDBJ whole genome shotgun (WGS) entry which is preliminary data.</text>
</comment>
<evidence type="ECO:0000256" key="2">
    <source>
        <dbReference type="ARBA" id="ARBA00023125"/>
    </source>
</evidence>
<dbReference type="GO" id="GO:0000978">
    <property type="term" value="F:RNA polymerase II cis-regulatory region sequence-specific DNA binding"/>
    <property type="evidence" value="ECO:0007669"/>
    <property type="project" value="TreeGrafter"/>
</dbReference>
<evidence type="ECO:0000313" key="7">
    <source>
        <dbReference type="Proteomes" id="UP000308133"/>
    </source>
</evidence>
<dbReference type="EMBL" id="PTQR01000010">
    <property type="protein sequence ID" value="TKX26891.1"/>
    <property type="molecule type" value="Genomic_DNA"/>
</dbReference>
<dbReference type="InterPro" id="IPR007219">
    <property type="entry name" value="XnlR_reg_dom"/>
</dbReference>
<keyword evidence="1" id="KW-0805">Transcription regulation</keyword>
<evidence type="ECO:0000259" key="5">
    <source>
        <dbReference type="SMART" id="SM00906"/>
    </source>
</evidence>
<dbReference type="PANTHER" id="PTHR47424:SF3">
    <property type="entry name" value="REGULATORY PROTEIN GAL4"/>
    <property type="match status" value="1"/>
</dbReference>
<sequence length="673" mass="75050">MPWFCEQQTDLYRQMTVFDERLKDVEKQLALHAEFLKSHWNQCANEVRPGAATTEHIDLSGVISGAEAQVSNVIDENTDQAPTDGMGISFVDENDFAFYGQSDTLVAAHTLIPPGPSSNIYFMRSIIRSLSSSRSSEETQTPTALISTAESILKASRTQPSTIIQPDGGIKSPYALPTVSDMQQLLLIYFSNTSLMFPFIHEPSFMDDFVAAQNTGFAKVRLTWLGLLNMIFAMATSVGPCDESIKDRFAQSHIYYERATQLCHKEMLRGTTIETVHFLLLISLYLQGTQKPVQTFTIHGLAVKACFSLGLHSTQSSHRFSPVENEVRKRTFYTCVLLDRTTSFTLGRPPMIPQDYVRLQLPAEWPEHSTPTSLFRDTSRLSTDFFSASATLHSLSYQTIHLMYGLNIELVADDSQLISHALDLQQRLQNWRTALPPDLDPYSPNEVIGGHTAPTRLRVTLSLRYLNLKLMIHRPFLSRMLQDLSNPGTQPITTPATSPMLIHVMRPCVIAAKDTVDLVAGVLKVEGTGRQMPGAWWFVLHYLFSASLVFAANLVVDLASSGAQDSAHNDLLREYMRKASDCLDGLDGDIVILSRCKQYVERLSHTLIEYERNLMSGADHQPTATGEQQSNTTLLGDSLVDPSIFNYFPGLDMPGFDGLSDIDIELANFFAPT</sequence>
<dbReference type="InterPro" id="IPR051127">
    <property type="entry name" value="Fungal_SecMet_Regulators"/>
</dbReference>
<dbReference type="SMART" id="SM00906">
    <property type="entry name" value="Fungal_trans"/>
    <property type="match status" value="1"/>
</dbReference>
<dbReference type="GO" id="GO:0008270">
    <property type="term" value="F:zinc ion binding"/>
    <property type="evidence" value="ECO:0007669"/>
    <property type="project" value="InterPro"/>
</dbReference>
<gene>
    <name evidence="6" type="ORF">C1H76_0828</name>
</gene>
<dbReference type="GO" id="GO:0005634">
    <property type="term" value="C:nucleus"/>
    <property type="evidence" value="ECO:0007669"/>
    <property type="project" value="TreeGrafter"/>
</dbReference>
<keyword evidence="4" id="KW-0539">Nucleus</keyword>
<evidence type="ECO:0000256" key="4">
    <source>
        <dbReference type="ARBA" id="ARBA00023242"/>
    </source>
</evidence>
<keyword evidence="3" id="KW-0804">Transcription</keyword>
<dbReference type="GO" id="GO:0000981">
    <property type="term" value="F:DNA-binding transcription factor activity, RNA polymerase II-specific"/>
    <property type="evidence" value="ECO:0007669"/>
    <property type="project" value="TreeGrafter"/>
</dbReference>
<evidence type="ECO:0000313" key="6">
    <source>
        <dbReference type="EMBL" id="TKX26891.1"/>
    </source>
</evidence>
<feature type="domain" description="Xylanolytic transcriptional activator regulatory" evidence="5">
    <location>
        <begin position="295"/>
        <end position="368"/>
    </location>
</feature>
<dbReference type="GO" id="GO:0006351">
    <property type="term" value="P:DNA-templated transcription"/>
    <property type="evidence" value="ECO:0007669"/>
    <property type="project" value="InterPro"/>
</dbReference>
<dbReference type="Proteomes" id="UP000308133">
    <property type="component" value="Unassembled WGS sequence"/>
</dbReference>
<keyword evidence="2" id="KW-0238">DNA-binding</keyword>